<sequence>MPITDLTNRADLPGWVAALARSGESEEDTRKTVVAILADVRRDGLAAVLDWTERLDGVRLDPASLRIPESTLEAARTDLDRQRPELMAALREMIANIRRFAEGQRGCLRDLELPLPGGGTVGERWCALKTAGVYIPGGRAFYPSTLAMTVIPAQVAGVDRIVGVTPPKAAATLPGAWGVDPLVLACAAELGLSELYPFGGAQALGWLAFGEPAVDLIAGPGNRFVAEAKRQLIGTCGIDALAGPTELLVLADGSADPAWLAEDLLAQAEHDPDAAAVLVSEDRGLLEAVAAELQARTATSPRRTILEQSLSAHGRLVCADRDLAIALAQAWAPEHLELCVGDPETWLPLLTTAGAVFIGSASAEAFGDYGAGPNHVLPTDRSARYTSPLGVATFLKRQSLLRLALGDAAAMAPWVERLAEAEGLTHHGRSAALRGHHHP</sequence>
<reference evidence="11 12" key="1">
    <citation type="submission" date="2020-10" db="EMBL/GenBank/DDBJ databases">
        <title>Connecting structure to function with the recovery of over 1000 high-quality activated sludge metagenome-assembled genomes encoding full-length rRNA genes using long-read sequencing.</title>
        <authorList>
            <person name="Singleton C.M."/>
            <person name="Petriglieri F."/>
            <person name="Kristensen J.M."/>
            <person name="Kirkegaard R.H."/>
            <person name="Michaelsen T.Y."/>
            <person name="Andersen M.H."/>
            <person name="Karst S.M."/>
            <person name="Dueholm M.S."/>
            <person name="Nielsen P.H."/>
            <person name="Albertsen M."/>
        </authorList>
    </citation>
    <scope>NUCLEOTIDE SEQUENCE [LARGE SCALE GENOMIC DNA]</scope>
    <source>
        <strain evidence="11">OdNE_18-Q3-R46-58_MAXAC.008</strain>
    </source>
</reference>
<dbReference type="InterPro" id="IPR012131">
    <property type="entry name" value="Hstdl_DH"/>
</dbReference>
<evidence type="ECO:0000256" key="5">
    <source>
        <dbReference type="PIRNR" id="PIRNR000099"/>
    </source>
</evidence>
<dbReference type="InterPro" id="IPR022695">
    <property type="entry name" value="Histidinol_DH_monofunct"/>
</dbReference>
<dbReference type="GO" id="GO:0051287">
    <property type="term" value="F:NAD binding"/>
    <property type="evidence" value="ECO:0007669"/>
    <property type="project" value="InterPro"/>
</dbReference>
<dbReference type="SUPFAM" id="SSF53720">
    <property type="entry name" value="ALDH-like"/>
    <property type="match status" value="1"/>
</dbReference>
<dbReference type="FunFam" id="3.40.50.1980:FF:000001">
    <property type="entry name" value="Histidinol dehydrogenase"/>
    <property type="match status" value="1"/>
</dbReference>
<feature type="binding site" evidence="8">
    <location>
        <position position="368"/>
    </location>
    <ligand>
        <name>substrate</name>
    </ligand>
</feature>
<comment type="caution">
    <text evidence="11">The sequence shown here is derived from an EMBL/GenBank/DDBJ whole genome shotgun (WGS) entry which is preliminary data.</text>
</comment>
<proteinExistence type="inferred from homology"/>
<dbReference type="AlphaFoldDB" id="A0A936K534"/>
<name>A0A936K534_9BACT</name>
<organism evidence="11 12">
    <name type="scientific">Candidatus Geothrix odensensis</name>
    <dbReference type="NCBI Taxonomy" id="2954440"/>
    <lineage>
        <taxon>Bacteria</taxon>
        <taxon>Pseudomonadati</taxon>
        <taxon>Acidobacteriota</taxon>
        <taxon>Holophagae</taxon>
        <taxon>Holophagales</taxon>
        <taxon>Holophagaceae</taxon>
        <taxon>Geothrix</taxon>
    </lineage>
</organism>
<evidence type="ECO:0000313" key="11">
    <source>
        <dbReference type="EMBL" id="MBK8571189.1"/>
    </source>
</evidence>
<feature type="binding site" evidence="9">
    <location>
        <position position="267"/>
    </location>
    <ligand>
        <name>Zn(2+)</name>
        <dbReference type="ChEBI" id="CHEBI:29105"/>
    </ligand>
</feature>
<evidence type="ECO:0000256" key="1">
    <source>
        <dbReference type="ARBA" id="ARBA00010178"/>
    </source>
</evidence>
<feature type="binding site" evidence="8">
    <location>
        <position position="427"/>
    </location>
    <ligand>
        <name>substrate</name>
    </ligand>
</feature>
<evidence type="ECO:0000256" key="10">
    <source>
        <dbReference type="RuleBase" id="RU004175"/>
    </source>
</evidence>
<dbReference type="GO" id="GO:0000105">
    <property type="term" value="P:L-histidine biosynthetic process"/>
    <property type="evidence" value="ECO:0007669"/>
    <property type="project" value="InterPro"/>
</dbReference>
<accession>A0A936K534</accession>
<keyword evidence="3 9" id="KW-0862">Zinc</keyword>
<dbReference type="Gene3D" id="1.20.5.1300">
    <property type="match status" value="1"/>
</dbReference>
<feature type="binding site" evidence="7">
    <location>
        <position position="202"/>
    </location>
    <ligand>
        <name>NAD(+)</name>
        <dbReference type="ChEBI" id="CHEBI:57540"/>
    </ligand>
</feature>
<evidence type="ECO:0000256" key="9">
    <source>
        <dbReference type="PIRSR" id="PIRSR000099-4"/>
    </source>
</evidence>
<feature type="binding site" evidence="8">
    <location>
        <position position="267"/>
    </location>
    <ligand>
        <name>substrate</name>
    </ligand>
</feature>
<dbReference type="GO" id="GO:0004399">
    <property type="term" value="F:histidinol dehydrogenase activity"/>
    <property type="evidence" value="ECO:0007669"/>
    <property type="project" value="UniProtKB-EC"/>
</dbReference>
<keyword evidence="4 5" id="KW-0560">Oxidoreductase</keyword>
<feature type="binding site" evidence="8">
    <location>
        <position position="245"/>
    </location>
    <ligand>
        <name>substrate</name>
    </ligand>
</feature>
<evidence type="ECO:0000256" key="2">
    <source>
        <dbReference type="ARBA" id="ARBA00022723"/>
    </source>
</evidence>
<evidence type="ECO:0000313" key="12">
    <source>
        <dbReference type="Proteomes" id="UP000709959"/>
    </source>
</evidence>
<dbReference type="CDD" id="cd06572">
    <property type="entry name" value="Histidinol_dh"/>
    <property type="match status" value="1"/>
</dbReference>
<feature type="binding site" evidence="9">
    <location>
        <position position="427"/>
    </location>
    <ligand>
        <name>Zn(2+)</name>
        <dbReference type="ChEBI" id="CHEBI:29105"/>
    </ligand>
</feature>
<dbReference type="EMBL" id="JADKCH010000001">
    <property type="protein sequence ID" value="MBK8571189.1"/>
    <property type="molecule type" value="Genomic_DNA"/>
</dbReference>
<dbReference type="InterPro" id="IPR016161">
    <property type="entry name" value="Ald_DH/histidinol_DH"/>
</dbReference>
<feature type="active site" description="Proton acceptor" evidence="6">
    <location>
        <position position="335"/>
    </location>
</feature>
<feature type="binding site" evidence="9">
    <location>
        <position position="368"/>
    </location>
    <ligand>
        <name>Zn(2+)</name>
        <dbReference type="ChEBI" id="CHEBI:29105"/>
    </ligand>
</feature>
<feature type="binding site" evidence="9">
    <location>
        <position position="270"/>
    </location>
    <ligand>
        <name>Zn(2+)</name>
        <dbReference type="ChEBI" id="CHEBI:29105"/>
    </ligand>
</feature>
<dbReference type="PRINTS" id="PR00083">
    <property type="entry name" value="HOLDHDRGNASE"/>
</dbReference>
<protein>
    <submittedName>
        <fullName evidence="11">Histidinol dehydrogenase</fullName>
        <ecNumber evidence="11">1.1.1.23</ecNumber>
    </submittedName>
</protein>
<dbReference type="PANTHER" id="PTHR21256:SF2">
    <property type="entry name" value="HISTIDINE BIOSYNTHESIS TRIFUNCTIONAL PROTEIN"/>
    <property type="match status" value="1"/>
</dbReference>
<dbReference type="PIRSF" id="PIRSF000099">
    <property type="entry name" value="Histidinol_dh"/>
    <property type="match status" value="1"/>
</dbReference>
<feature type="binding site" evidence="8">
    <location>
        <position position="422"/>
    </location>
    <ligand>
        <name>substrate</name>
    </ligand>
</feature>
<feature type="active site" description="Proton acceptor" evidence="6">
    <location>
        <position position="334"/>
    </location>
</feature>
<evidence type="ECO:0000256" key="8">
    <source>
        <dbReference type="PIRSR" id="PIRSR000099-3"/>
    </source>
</evidence>
<dbReference type="Proteomes" id="UP000709959">
    <property type="component" value="Unassembled WGS sequence"/>
</dbReference>
<dbReference type="Gene3D" id="3.40.50.1980">
    <property type="entry name" value="Nitrogenase molybdenum iron protein domain"/>
    <property type="match status" value="2"/>
</dbReference>
<comment type="similarity">
    <text evidence="1 5 10">Belongs to the histidinol dehydrogenase family.</text>
</comment>
<dbReference type="EC" id="1.1.1.23" evidence="11"/>
<dbReference type="Pfam" id="PF00815">
    <property type="entry name" value="Histidinol_dh"/>
    <property type="match status" value="1"/>
</dbReference>
<evidence type="ECO:0000256" key="3">
    <source>
        <dbReference type="ARBA" id="ARBA00022833"/>
    </source>
</evidence>
<keyword evidence="7" id="KW-0520">NAD</keyword>
<dbReference type="GO" id="GO:0005829">
    <property type="term" value="C:cytosol"/>
    <property type="evidence" value="ECO:0007669"/>
    <property type="project" value="TreeGrafter"/>
</dbReference>
<evidence type="ECO:0000256" key="7">
    <source>
        <dbReference type="PIRSR" id="PIRSR000099-2"/>
    </source>
</evidence>
<feature type="binding site" evidence="8">
    <location>
        <position position="270"/>
    </location>
    <ligand>
        <name>substrate</name>
    </ligand>
</feature>
<dbReference type="GO" id="GO:0046872">
    <property type="term" value="F:metal ion binding"/>
    <property type="evidence" value="ECO:0007669"/>
    <property type="project" value="UniProtKB-KW"/>
</dbReference>
<gene>
    <name evidence="11" type="primary">hisD</name>
    <name evidence="11" type="ORF">IPN91_00820</name>
</gene>
<feature type="binding site" evidence="7">
    <location>
        <position position="134"/>
    </location>
    <ligand>
        <name>NAD(+)</name>
        <dbReference type="ChEBI" id="CHEBI:57540"/>
    </ligand>
</feature>
<feature type="binding site" evidence="7">
    <location>
        <position position="222"/>
    </location>
    <ligand>
        <name>NAD(+)</name>
        <dbReference type="ChEBI" id="CHEBI:57540"/>
    </ligand>
</feature>
<comment type="cofactor">
    <cofactor evidence="9">
        <name>Zn(2+)</name>
        <dbReference type="ChEBI" id="CHEBI:29105"/>
    </cofactor>
    <text evidence="9">Binds 1 zinc ion per subunit.</text>
</comment>
<dbReference type="NCBIfam" id="TIGR00069">
    <property type="entry name" value="hisD"/>
    <property type="match status" value="1"/>
</dbReference>
<keyword evidence="2 9" id="KW-0479">Metal-binding</keyword>
<evidence type="ECO:0000256" key="6">
    <source>
        <dbReference type="PIRSR" id="PIRSR000099-1"/>
    </source>
</evidence>
<feature type="binding site" evidence="8">
    <location>
        <position position="335"/>
    </location>
    <ligand>
        <name>substrate</name>
    </ligand>
</feature>
<dbReference type="PANTHER" id="PTHR21256">
    <property type="entry name" value="HISTIDINOL DEHYDROGENASE HDH"/>
    <property type="match status" value="1"/>
</dbReference>
<evidence type="ECO:0000256" key="4">
    <source>
        <dbReference type="ARBA" id="ARBA00023002"/>
    </source>
</evidence>